<name>A0A507EGR7_9FUNG</name>
<dbReference type="STRING" id="109895.A0A507EGR7"/>
<feature type="region of interest" description="Disordered" evidence="1">
    <location>
        <begin position="266"/>
        <end position="342"/>
    </location>
</feature>
<feature type="transmembrane region" description="Helical" evidence="2">
    <location>
        <begin position="61"/>
        <end position="79"/>
    </location>
</feature>
<dbReference type="GO" id="GO:0016020">
    <property type="term" value="C:membrane"/>
    <property type="evidence" value="ECO:0007669"/>
    <property type="project" value="TreeGrafter"/>
</dbReference>
<evidence type="ECO:0000256" key="2">
    <source>
        <dbReference type="SAM" id="Phobius"/>
    </source>
</evidence>
<organism evidence="3 4">
    <name type="scientific">Powellomyces hirtus</name>
    <dbReference type="NCBI Taxonomy" id="109895"/>
    <lineage>
        <taxon>Eukaryota</taxon>
        <taxon>Fungi</taxon>
        <taxon>Fungi incertae sedis</taxon>
        <taxon>Chytridiomycota</taxon>
        <taxon>Chytridiomycota incertae sedis</taxon>
        <taxon>Chytridiomycetes</taxon>
        <taxon>Spizellomycetales</taxon>
        <taxon>Powellomycetaceae</taxon>
        <taxon>Powellomyces</taxon>
    </lineage>
</organism>
<feature type="compositionally biased region" description="Basic and acidic residues" evidence="1">
    <location>
        <begin position="311"/>
        <end position="324"/>
    </location>
</feature>
<comment type="caution">
    <text evidence="3">The sequence shown here is derived from an EMBL/GenBank/DDBJ whole genome shotgun (WGS) entry which is preliminary data.</text>
</comment>
<dbReference type="PANTHER" id="PTHR31735">
    <property type="entry name" value="VACUOLAR MEMBRANE PROTEIN YPL162C"/>
    <property type="match status" value="1"/>
</dbReference>
<dbReference type="EMBL" id="QEAQ01000002">
    <property type="protein sequence ID" value="TPX62657.1"/>
    <property type="molecule type" value="Genomic_DNA"/>
</dbReference>
<evidence type="ECO:0000313" key="3">
    <source>
        <dbReference type="EMBL" id="TPX62657.1"/>
    </source>
</evidence>
<feature type="transmembrane region" description="Helical" evidence="2">
    <location>
        <begin position="22"/>
        <end position="40"/>
    </location>
</feature>
<gene>
    <name evidence="3" type="ORF">PhCBS80983_g00320</name>
</gene>
<dbReference type="PANTHER" id="PTHR31735:SF1">
    <property type="entry name" value="VACUOLAR MEMBRANE PROTEIN YPL162C"/>
    <property type="match status" value="1"/>
</dbReference>
<keyword evidence="2" id="KW-0812">Transmembrane</keyword>
<keyword evidence="4" id="KW-1185">Reference proteome</keyword>
<protein>
    <submittedName>
        <fullName evidence="3">Uncharacterized protein</fullName>
    </submittedName>
</protein>
<proteinExistence type="predicted"/>
<accession>A0A507EGR7</accession>
<evidence type="ECO:0000256" key="1">
    <source>
        <dbReference type="SAM" id="MobiDB-lite"/>
    </source>
</evidence>
<sequence length="342" mass="38412">MTELRPPTEGNEPFKCQLLDSFAIFVQLCMASIALSSLIIKRHRERPQRPFIIWAFDTSKQAVAAGMVHFSNILIASISGAASEESENPCVWYFLNILLDTTLGIGILAVLLRGLHYVVDLWHIPDMKSGHYGTPPRLTAWLRQLLLFLTAWFFVKLFVVLLLHFIPFFATVAQWILDPLVSSHDTRLQVVVVMLIFPLIMNVIQAWLIDMVIKGKVPGTRRRSESFGDDGERDALVDDEDIIEDIDQHLGDYARFSEDDLAHTFGGHRGRLGRQSSGSSQPLLNVRRPSPDDGMNTDTDRGTKHSSGMGRHREIPPDHLKDSVAMDMGNADADDDLESSRP</sequence>
<dbReference type="AlphaFoldDB" id="A0A507EGR7"/>
<dbReference type="Pfam" id="PF12400">
    <property type="entry name" value="STIMATE"/>
    <property type="match status" value="1"/>
</dbReference>
<feature type="compositionally biased region" description="Acidic residues" evidence="1">
    <location>
        <begin position="332"/>
        <end position="342"/>
    </location>
</feature>
<dbReference type="Proteomes" id="UP000318582">
    <property type="component" value="Unassembled WGS sequence"/>
</dbReference>
<feature type="transmembrane region" description="Helical" evidence="2">
    <location>
        <begin position="145"/>
        <end position="170"/>
    </location>
</feature>
<keyword evidence="2" id="KW-0472">Membrane</keyword>
<evidence type="ECO:0000313" key="4">
    <source>
        <dbReference type="Proteomes" id="UP000318582"/>
    </source>
</evidence>
<feature type="transmembrane region" description="Helical" evidence="2">
    <location>
        <begin position="91"/>
        <end position="112"/>
    </location>
</feature>
<reference evidence="3 4" key="1">
    <citation type="journal article" date="2019" name="Sci. Rep.">
        <title>Comparative genomics of chytrid fungi reveal insights into the obligate biotrophic and pathogenic lifestyle of Synchytrium endobioticum.</title>
        <authorList>
            <person name="van de Vossenberg B.T.L.H."/>
            <person name="Warris S."/>
            <person name="Nguyen H.D.T."/>
            <person name="van Gent-Pelzer M.P.E."/>
            <person name="Joly D.L."/>
            <person name="van de Geest H.C."/>
            <person name="Bonants P.J.M."/>
            <person name="Smith D.S."/>
            <person name="Levesque C.A."/>
            <person name="van der Lee T.A.J."/>
        </authorList>
    </citation>
    <scope>NUCLEOTIDE SEQUENCE [LARGE SCALE GENOMIC DNA]</scope>
    <source>
        <strain evidence="3 4">CBS 809.83</strain>
    </source>
</reference>
<keyword evidence="2" id="KW-1133">Transmembrane helix</keyword>
<dbReference type="InterPro" id="IPR022127">
    <property type="entry name" value="STIMATE/YPL162C"/>
</dbReference>
<feature type="transmembrane region" description="Helical" evidence="2">
    <location>
        <begin position="190"/>
        <end position="213"/>
    </location>
</feature>